<dbReference type="NCBIfam" id="TIGR00305">
    <property type="entry name" value="putative toxin-antitoxin system toxin component, PIN family"/>
    <property type="match status" value="1"/>
</dbReference>
<sequence length="137" mass="16055">MLRIVLDTNVLVASISQKSPYHWVWQAFVQGKYELCVTSDILDEYAEIIERYFSVEDAENTLNQIMMGKNVVQIIRYYEWNAIEQDPDDNKFFDCAVAANAHYLVSEDKHFNILKKIPFPSITRIKTLEFKEVLSEI</sequence>
<feature type="domain" description="PIN" evidence="1">
    <location>
        <begin position="2"/>
        <end position="113"/>
    </location>
</feature>
<organism evidence="2 3">
    <name type="scientific">Arcicella rosea</name>
    <dbReference type="NCBI Taxonomy" id="502909"/>
    <lineage>
        <taxon>Bacteria</taxon>
        <taxon>Pseudomonadati</taxon>
        <taxon>Bacteroidota</taxon>
        <taxon>Cytophagia</taxon>
        <taxon>Cytophagales</taxon>
        <taxon>Flectobacillaceae</taxon>
        <taxon>Arcicella</taxon>
    </lineage>
</organism>
<protein>
    <submittedName>
        <fullName evidence="2">Putative PIN family toxin of toxin-antitoxin system</fullName>
    </submittedName>
</protein>
<gene>
    <name evidence="2" type="ORF">HNP25_001595</name>
</gene>
<dbReference type="InterPro" id="IPR029060">
    <property type="entry name" value="PIN-like_dom_sf"/>
</dbReference>
<dbReference type="SUPFAM" id="SSF88723">
    <property type="entry name" value="PIN domain-like"/>
    <property type="match status" value="1"/>
</dbReference>
<dbReference type="PANTHER" id="PTHR34610:SF3">
    <property type="entry name" value="SSL7007 PROTEIN"/>
    <property type="match status" value="1"/>
</dbReference>
<evidence type="ECO:0000259" key="1">
    <source>
        <dbReference type="SMART" id="SM00670"/>
    </source>
</evidence>
<comment type="caution">
    <text evidence="2">The sequence shown here is derived from an EMBL/GenBank/DDBJ whole genome shotgun (WGS) entry which is preliminary data.</text>
</comment>
<keyword evidence="3" id="KW-1185">Reference proteome</keyword>
<reference evidence="2 3" key="1">
    <citation type="submission" date="2020-08" db="EMBL/GenBank/DDBJ databases">
        <title>Functional genomics of gut bacteria from endangered species of beetles.</title>
        <authorList>
            <person name="Carlos-Shanley C."/>
        </authorList>
    </citation>
    <scope>NUCLEOTIDE SEQUENCE [LARGE SCALE GENOMIC DNA]</scope>
    <source>
        <strain evidence="2 3">S00070</strain>
    </source>
</reference>
<dbReference type="RefSeq" id="WP_184132927.1">
    <property type="nucleotide sequence ID" value="NZ_JACHKT010000009.1"/>
</dbReference>
<proteinExistence type="predicted"/>
<dbReference type="Proteomes" id="UP000524404">
    <property type="component" value="Unassembled WGS sequence"/>
</dbReference>
<name>A0A841EPJ0_9BACT</name>
<dbReference type="EMBL" id="JACHKT010000009">
    <property type="protein sequence ID" value="MBB6002943.1"/>
    <property type="molecule type" value="Genomic_DNA"/>
</dbReference>
<dbReference type="SMART" id="SM00670">
    <property type="entry name" value="PINc"/>
    <property type="match status" value="1"/>
</dbReference>
<dbReference type="InterPro" id="IPR002716">
    <property type="entry name" value="PIN_dom"/>
</dbReference>
<evidence type="ECO:0000313" key="2">
    <source>
        <dbReference type="EMBL" id="MBB6002943.1"/>
    </source>
</evidence>
<dbReference type="PANTHER" id="PTHR34610">
    <property type="entry name" value="SSL7007 PROTEIN"/>
    <property type="match status" value="1"/>
</dbReference>
<evidence type="ECO:0000313" key="3">
    <source>
        <dbReference type="Proteomes" id="UP000524404"/>
    </source>
</evidence>
<dbReference type="Pfam" id="PF13470">
    <property type="entry name" value="PIN_3"/>
    <property type="match status" value="1"/>
</dbReference>
<dbReference type="AlphaFoldDB" id="A0A841EPJ0"/>
<dbReference type="InterPro" id="IPR002850">
    <property type="entry name" value="PIN_toxin-like"/>
</dbReference>
<dbReference type="Gene3D" id="3.40.50.1010">
    <property type="entry name" value="5'-nuclease"/>
    <property type="match status" value="1"/>
</dbReference>
<accession>A0A841EPJ0</accession>